<proteinExistence type="predicted"/>
<reference evidence="2" key="1">
    <citation type="submission" date="2020-08" db="EMBL/GenBank/DDBJ databases">
        <authorList>
            <person name="Uke A."/>
            <person name="Chhe C."/>
            <person name="Baramee S."/>
            <person name="Kosugi A."/>
        </authorList>
    </citation>
    <scope>NUCLEOTIDE SEQUENCE</scope>
    <source>
        <strain evidence="2">DA-C8</strain>
    </source>
</reference>
<dbReference type="RefSeq" id="WP_200965439.1">
    <property type="nucleotide sequence ID" value="NZ_BMAQ01000003.1"/>
</dbReference>
<evidence type="ECO:0000313" key="3">
    <source>
        <dbReference type="Proteomes" id="UP000654993"/>
    </source>
</evidence>
<accession>A0A916QES3</accession>
<name>A0A916QES3_9BACL</name>
<gene>
    <name evidence="2" type="ORF">PRECH8_04520</name>
</gene>
<dbReference type="Proteomes" id="UP000654993">
    <property type="component" value="Unassembled WGS sequence"/>
</dbReference>
<dbReference type="AlphaFoldDB" id="A0A916QES3"/>
<sequence>MRRIFSLMCVLALLTPLLPLSLFSLQVYATQNTYNGIQAANELDQFKRIPDSYPSYRVSGDDLDMMTARFAYVKFDDLPVQLYMAVDTELTANNGYILIHEQDVASWIAYYGQYSTDQFITHIKTITPKIRVMVGGVPEIFYNHAKIATYAGGSPGEFYFRQLPNGNWEPRVSGIQQYDTVYKHLIEMNMPNNAEVGEEVSISLRIRDGSVFLNQQQFWHLSVTKPDGREYLLHNHRVLPDSFTHEYQEIVHF</sequence>
<comment type="caution">
    <text evidence="2">The sequence shown here is derived from an EMBL/GenBank/DDBJ whole genome shotgun (WGS) entry which is preliminary data.</text>
</comment>
<feature type="chain" id="PRO_5037989113" evidence="1">
    <location>
        <begin position="30"/>
        <end position="253"/>
    </location>
</feature>
<feature type="signal peptide" evidence="1">
    <location>
        <begin position="1"/>
        <end position="29"/>
    </location>
</feature>
<organism evidence="2 3">
    <name type="scientific">Insulibacter thermoxylanivorax</name>
    <dbReference type="NCBI Taxonomy" id="2749268"/>
    <lineage>
        <taxon>Bacteria</taxon>
        <taxon>Bacillati</taxon>
        <taxon>Bacillota</taxon>
        <taxon>Bacilli</taxon>
        <taxon>Bacillales</taxon>
        <taxon>Paenibacillaceae</taxon>
        <taxon>Insulibacter</taxon>
    </lineage>
</organism>
<keyword evidence="3" id="KW-1185">Reference proteome</keyword>
<dbReference type="EMBL" id="BMAQ01000003">
    <property type="protein sequence ID" value="GFR37156.1"/>
    <property type="molecule type" value="Genomic_DNA"/>
</dbReference>
<evidence type="ECO:0000256" key="1">
    <source>
        <dbReference type="SAM" id="SignalP"/>
    </source>
</evidence>
<protein>
    <submittedName>
        <fullName evidence="2">Uncharacterized protein</fullName>
    </submittedName>
</protein>
<reference evidence="2" key="2">
    <citation type="journal article" date="2021" name="Data Brief">
        <title>Draft genome sequence data of the facultative, thermophilic, xylanolytic bacterium Paenibacillus sp. strain DA-C8.</title>
        <authorList>
            <person name="Chhe C."/>
            <person name="Uke A."/>
            <person name="Baramee S."/>
            <person name="Ungkulpasvich U."/>
            <person name="Tachaapaikoon C."/>
            <person name="Pason P."/>
            <person name="Waeonukul R."/>
            <person name="Ratanakhanokchai K."/>
            <person name="Kosugi A."/>
        </authorList>
    </citation>
    <scope>NUCLEOTIDE SEQUENCE</scope>
    <source>
        <strain evidence="2">DA-C8</strain>
    </source>
</reference>
<evidence type="ECO:0000313" key="2">
    <source>
        <dbReference type="EMBL" id="GFR37156.1"/>
    </source>
</evidence>
<keyword evidence="1" id="KW-0732">Signal</keyword>